<keyword evidence="1" id="KW-0812">Transmembrane</keyword>
<dbReference type="Proteomes" id="UP000182811">
    <property type="component" value="Unassembled WGS sequence"/>
</dbReference>
<evidence type="ECO:0000313" key="2">
    <source>
        <dbReference type="EMBL" id="OIQ57566.1"/>
    </source>
</evidence>
<dbReference type="EMBL" id="MDDC01000019">
    <property type="protein sequence ID" value="OIQ57566.1"/>
    <property type="molecule type" value="Genomic_DNA"/>
</dbReference>
<evidence type="ECO:0000313" key="3">
    <source>
        <dbReference type="Proteomes" id="UP000182811"/>
    </source>
</evidence>
<comment type="caution">
    <text evidence="2">The sequence shown here is derived from an EMBL/GenBank/DDBJ whole genome shotgun (WGS) entry which is preliminary data.</text>
</comment>
<dbReference type="AlphaFoldDB" id="A0A1J5NG81"/>
<sequence length="100" mass="10829">MPGIRAGATEKRMPVLAVPGVMAGGVGDCYFLVAVPGVGLLASLVLPRWQLAAGKLESRCAHYRLLIHSLLGVALGMLPLSYSREWRPSLACWRVWSSRL</sequence>
<name>A0A1J5NG81_NEOTH</name>
<keyword evidence="1" id="KW-0472">Membrane</keyword>
<proteinExistence type="predicted"/>
<evidence type="ECO:0000256" key="1">
    <source>
        <dbReference type="SAM" id="Phobius"/>
    </source>
</evidence>
<organism evidence="2 3">
    <name type="scientific">Neomoorella thermoacetica</name>
    <name type="common">Clostridium thermoaceticum</name>
    <dbReference type="NCBI Taxonomy" id="1525"/>
    <lineage>
        <taxon>Bacteria</taxon>
        <taxon>Bacillati</taxon>
        <taxon>Bacillota</taxon>
        <taxon>Clostridia</taxon>
        <taxon>Neomoorellales</taxon>
        <taxon>Neomoorellaceae</taxon>
        <taxon>Neomoorella</taxon>
    </lineage>
</organism>
<accession>A0A1J5NG81</accession>
<reference evidence="2 3" key="1">
    <citation type="submission" date="2016-08" db="EMBL/GenBank/DDBJ databases">
        <title>Genome-based comparison of Moorella thermoacetic strains.</title>
        <authorList>
            <person name="Poehlein A."/>
            <person name="Bengelsdorf F.R."/>
            <person name="Esser C."/>
            <person name="Duerre P."/>
            <person name="Daniel R."/>
        </authorList>
    </citation>
    <scope>NUCLEOTIDE SEQUENCE [LARGE SCALE GENOMIC DNA]</scope>
    <source>
        <strain evidence="2 3">DSM 21394</strain>
    </source>
</reference>
<keyword evidence="1" id="KW-1133">Transmembrane helix</keyword>
<protein>
    <submittedName>
        <fullName evidence="2">Uncharacterized protein</fullName>
    </submittedName>
</protein>
<feature type="transmembrane region" description="Helical" evidence="1">
    <location>
        <begin position="61"/>
        <end position="80"/>
    </location>
</feature>
<gene>
    <name evidence="2" type="ORF">MOTE_22460</name>
</gene>